<reference evidence="5 6" key="1">
    <citation type="submission" date="2019-11" db="EMBL/GenBank/DDBJ databases">
        <title>Comparative genomics of hydrocarbon-degrading Desulfosarcina strains.</title>
        <authorList>
            <person name="Watanabe M."/>
            <person name="Kojima H."/>
            <person name="Fukui M."/>
        </authorList>
    </citation>
    <scope>NUCLEOTIDE SEQUENCE [LARGE SCALE GENOMIC DNA]</scope>
    <source>
        <strain evidence="5 6">PL12</strain>
    </source>
</reference>
<evidence type="ECO:0000259" key="4">
    <source>
        <dbReference type="SMART" id="SM00563"/>
    </source>
</evidence>
<gene>
    <name evidence="5" type="ORF">DSCA_48380</name>
</gene>
<dbReference type="GO" id="GO:0006654">
    <property type="term" value="P:phosphatidic acid biosynthetic process"/>
    <property type="evidence" value="ECO:0007669"/>
    <property type="project" value="TreeGrafter"/>
</dbReference>
<proteinExistence type="predicted"/>
<dbReference type="InterPro" id="IPR002123">
    <property type="entry name" value="Plipid/glycerol_acylTrfase"/>
</dbReference>
<dbReference type="PANTHER" id="PTHR10434:SF9">
    <property type="entry name" value="PHOSPHOLIPID_GLYCEROL ACYLTRANSFERASE DOMAIN-CONTAINING PROTEIN"/>
    <property type="match status" value="1"/>
</dbReference>
<dbReference type="RefSeq" id="WP_155318811.1">
    <property type="nucleotide sequence ID" value="NZ_AP021874.1"/>
</dbReference>
<protein>
    <submittedName>
        <fullName evidence="5">1-acyl-sn-glycerol-3-phosphate acyltransferase</fullName>
    </submittedName>
</protein>
<dbReference type="OrthoDB" id="9796839at2"/>
<organism evidence="5 6">
    <name type="scientific">Desulfosarcina alkanivorans</name>
    <dbReference type="NCBI Taxonomy" id="571177"/>
    <lineage>
        <taxon>Bacteria</taxon>
        <taxon>Pseudomonadati</taxon>
        <taxon>Thermodesulfobacteriota</taxon>
        <taxon>Desulfobacteria</taxon>
        <taxon>Desulfobacterales</taxon>
        <taxon>Desulfosarcinaceae</taxon>
        <taxon>Desulfosarcina</taxon>
    </lineage>
</organism>
<dbReference type="SMART" id="SM00563">
    <property type="entry name" value="PlsC"/>
    <property type="match status" value="1"/>
</dbReference>
<dbReference type="KEGG" id="dalk:DSCA_48380"/>
<dbReference type="Proteomes" id="UP000427906">
    <property type="component" value="Chromosome"/>
</dbReference>
<keyword evidence="2 5" id="KW-0808">Transferase</keyword>
<dbReference type="CDD" id="cd07988">
    <property type="entry name" value="LPLAT_ABO13168-like"/>
    <property type="match status" value="1"/>
</dbReference>
<dbReference type="AlphaFoldDB" id="A0A5K7YQB1"/>
<sequence>MTIHETVLVRSLVRWLALMFFKFTGWRTEGRRPALSRYVIIAAPHTSNWDFIYTLCVAFIYRLNPVIMMKDAWFRWPLGPVFRWLGAQPIDRSRANNVVGQSIARFARCDRLALVVPPSGTRKRVLYWKTGFYHIANGAGVPIALGFLDYRRKVGGFGPIVHPTGDIDADMAVIRDFYRDISGKYPLQESRQCFAPSVSPPASG</sequence>
<dbReference type="EMBL" id="AP021874">
    <property type="protein sequence ID" value="BBO70908.1"/>
    <property type="molecule type" value="Genomic_DNA"/>
</dbReference>
<evidence type="ECO:0000256" key="3">
    <source>
        <dbReference type="ARBA" id="ARBA00023315"/>
    </source>
</evidence>
<dbReference type="Pfam" id="PF01553">
    <property type="entry name" value="Acyltransferase"/>
    <property type="match status" value="1"/>
</dbReference>
<evidence type="ECO:0000256" key="2">
    <source>
        <dbReference type="ARBA" id="ARBA00022679"/>
    </source>
</evidence>
<evidence type="ECO:0000313" key="5">
    <source>
        <dbReference type="EMBL" id="BBO70908.1"/>
    </source>
</evidence>
<evidence type="ECO:0000313" key="6">
    <source>
        <dbReference type="Proteomes" id="UP000427906"/>
    </source>
</evidence>
<keyword evidence="6" id="KW-1185">Reference proteome</keyword>
<comment type="pathway">
    <text evidence="1">Lipid metabolism.</text>
</comment>
<accession>A0A5K7YQB1</accession>
<keyword evidence="3 5" id="KW-0012">Acyltransferase</keyword>
<dbReference type="GO" id="GO:0003841">
    <property type="term" value="F:1-acylglycerol-3-phosphate O-acyltransferase activity"/>
    <property type="evidence" value="ECO:0007669"/>
    <property type="project" value="TreeGrafter"/>
</dbReference>
<evidence type="ECO:0000256" key="1">
    <source>
        <dbReference type="ARBA" id="ARBA00005189"/>
    </source>
</evidence>
<dbReference type="SUPFAM" id="SSF69593">
    <property type="entry name" value="Glycerol-3-phosphate (1)-acyltransferase"/>
    <property type="match status" value="1"/>
</dbReference>
<feature type="domain" description="Phospholipid/glycerol acyltransferase" evidence="4">
    <location>
        <begin position="39"/>
        <end position="148"/>
    </location>
</feature>
<dbReference type="PANTHER" id="PTHR10434">
    <property type="entry name" value="1-ACYL-SN-GLYCEROL-3-PHOSPHATE ACYLTRANSFERASE"/>
    <property type="match status" value="1"/>
</dbReference>
<name>A0A5K7YQB1_9BACT</name>